<dbReference type="RefSeq" id="WP_219319193.1">
    <property type="nucleotide sequence ID" value="NZ_JAHWYN010000034.1"/>
</dbReference>
<keyword evidence="1" id="KW-1133">Transmembrane helix</keyword>
<organism evidence="3 4">
    <name type="scientific">Flavobacterium taihuense</name>
    <dbReference type="NCBI Taxonomy" id="2857508"/>
    <lineage>
        <taxon>Bacteria</taxon>
        <taxon>Pseudomonadati</taxon>
        <taxon>Bacteroidota</taxon>
        <taxon>Flavobacteriia</taxon>
        <taxon>Flavobacteriales</taxon>
        <taxon>Flavobacteriaceae</taxon>
        <taxon>Flavobacterium</taxon>
    </lineage>
</organism>
<feature type="domain" description="SHOCT" evidence="2">
    <location>
        <begin position="12"/>
        <end position="34"/>
    </location>
</feature>
<comment type="caution">
    <text evidence="3">The sequence shown here is derived from an EMBL/GenBank/DDBJ whole genome shotgun (WGS) entry which is preliminary data.</text>
</comment>
<evidence type="ECO:0000313" key="3">
    <source>
        <dbReference type="EMBL" id="MBW4362721.1"/>
    </source>
</evidence>
<dbReference type="EMBL" id="JAHWYN010000034">
    <property type="protein sequence ID" value="MBW4362721.1"/>
    <property type="molecule type" value="Genomic_DNA"/>
</dbReference>
<dbReference type="InterPro" id="IPR018649">
    <property type="entry name" value="SHOCT"/>
</dbReference>
<keyword evidence="1" id="KW-0472">Membrane</keyword>
<sequence>MKKDIYKTLNDWHELLNQGIITEEEFSTKKEELLGNVKNISKTKEAVSESVNEPNKINFDPTPHPSLASTVSKNVIFIILGAIIIGAFAFYYYENIKEPNKELDFNEIENSSNKTEIENLQELAYKHFDKYKSRLETENTIINDTDTTYVGDFTNDGLLDVVLVYGLDPKEGNYNVIGGILLYKNNDKGITFIKKYSPEYIYNFDKILNSKIYLTKLEYSENDGRCCPSINKKMELKLEGENIIEKEIK</sequence>
<evidence type="ECO:0000259" key="2">
    <source>
        <dbReference type="Pfam" id="PF09851"/>
    </source>
</evidence>
<evidence type="ECO:0000313" key="4">
    <source>
        <dbReference type="Proteomes" id="UP000812031"/>
    </source>
</evidence>
<feature type="transmembrane region" description="Helical" evidence="1">
    <location>
        <begin position="75"/>
        <end position="93"/>
    </location>
</feature>
<reference evidence="3 4" key="1">
    <citation type="submission" date="2021-07" db="EMBL/GenBank/DDBJ databases">
        <title>Flavobacterium sp. nov. isolated from sediment on the Taihu Lake.</title>
        <authorList>
            <person name="Qu J.-H."/>
        </authorList>
    </citation>
    <scope>NUCLEOTIDE SEQUENCE [LARGE SCALE GENOMIC DNA]</scope>
    <source>
        <strain evidence="3 4">NAS39</strain>
    </source>
</reference>
<dbReference type="Pfam" id="PF09851">
    <property type="entry name" value="SHOCT"/>
    <property type="match status" value="1"/>
</dbReference>
<gene>
    <name evidence="3" type="ORF">KZH69_19755</name>
</gene>
<accession>A0ABS6Y1C6</accession>
<keyword evidence="1" id="KW-0812">Transmembrane</keyword>
<proteinExistence type="predicted"/>
<dbReference type="Proteomes" id="UP000812031">
    <property type="component" value="Unassembled WGS sequence"/>
</dbReference>
<name>A0ABS6Y1C6_9FLAO</name>
<evidence type="ECO:0000256" key="1">
    <source>
        <dbReference type="SAM" id="Phobius"/>
    </source>
</evidence>
<keyword evidence="4" id="KW-1185">Reference proteome</keyword>
<protein>
    <submittedName>
        <fullName evidence="3">SHOCT domain-containing protein</fullName>
    </submittedName>
</protein>